<proteinExistence type="predicted"/>
<name>A0AA37MHQ9_9BURK</name>
<organism evidence="1 2">
    <name type="scientific">Caballeronia novacaledonica</name>
    <dbReference type="NCBI Taxonomy" id="1544861"/>
    <lineage>
        <taxon>Bacteria</taxon>
        <taxon>Pseudomonadati</taxon>
        <taxon>Pseudomonadota</taxon>
        <taxon>Betaproteobacteria</taxon>
        <taxon>Burkholderiales</taxon>
        <taxon>Burkholderiaceae</taxon>
        <taxon>Caballeronia</taxon>
    </lineage>
</organism>
<dbReference type="EMBL" id="BPUS01000006">
    <property type="protein sequence ID" value="GJH26278.1"/>
    <property type="molecule type" value="Genomic_DNA"/>
</dbReference>
<dbReference type="Proteomes" id="UP001055111">
    <property type="component" value="Unassembled WGS sequence"/>
</dbReference>
<comment type="caution">
    <text evidence="1">The sequence shown here is derived from an EMBL/GenBank/DDBJ whole genome shotgun (WGS) entry which is preliminary data.</text>
</comment>
<dbReference type="RefSeq" id="WP_238212869.1">
    <property type="nucleotide sequence ID" value="NZ_BPUS01000006.1"/>
</dbReference>
<evidence type="ECO:0000313" key="2">
    <source>
        <dbReference type="Proteomes" id="UP001055111"/>
    </source>
</evidence>
<gene>
    <name evidence="1" type="ORF">CBA19CS42_17200</name>
</gene>
<accession>A0AA37MHQ9</accession>
<sequence length="154" mass="17224">MSTYGEEMIALIEARVQLRNVTRALEQCNEGVSKAVLEAVAGHATSMEEYLLTLTCEFRDNYKLLSDRQRSYEEQTKAILKRFADKDVGSHAPPDLPGFVWECIVHLENVSDFIGPGAHYKTCFDGPLDAANGQLRSELARLRGTNITVSFRAK</sequence>
<reference evidence="1" key="1">
    <citation type="submission" date="2022-09" db="EMBL/GenBank/DDBJ databases">
        <title>Isolation and characterization of 3-chlorobenzoate degrading bacteria from soils in Shizuoka.</title>
        <authorList>
            <person name="Ifat A."/>
            <person name="Ogawa N."/>
            <person name="Kimbara K."/>
            <person name="Moriuchi R."/>
            <person name="Dohra H."/>
            <person name="Shintani M."/>
        </authorList>
    </citation>
    <scope>NUCLEOTIDE SEQUENCE</scope>
    <source>
        <strain evidence="1">19CS4-2</strain>
    </source>
</reference>
<dbReference type="AlphaFoldDB" id="A0AA37MHQ9"/>
<protein>
    <submittedName>
        <fullName evidence="1">Uncharacterized protein</fullName>
    </submittedName>
</protein>
<evidence type="ECO:0000313" key="1">
    <source>
        <dbReference type="EMBL" id="GJH26278.1"/>
    </source>
</evidence>